<evidence type="ECO:0000256" key="1">
    <source>
        <dbReference type="SAM" id="SignalP"/>
    </source>
</evidence>
<reference evidence="3 4" key="1">
    <citation type="journal article" date="2011" name="Stand. Genomic Sci.">
        <title>Complete genome sequence of Weeksella virosa type strain (9751).</title>
        <authorList>
            <person name="Lang E."/>
            <person name="Teshima H."/>
            <person name="Lucas S."/>
            <person name="Lapidus A."/>
            <person name="Hammon N."/>
            <person name="Deshpande S."/>
            <person name="Nolan M."/>
            <person name="Cheng J.F."/>
            <person name="Pitluck S."/>
            <person name="Liolios K."/>
            <person name="Pagani I."/>
            <person name="Mikhailova N."/>
            <person name="Ivanova N."/>
            <person name="Mavromatis K."/>
            <person name="Pati A."/>
            <person name="Tapia R."/>
            <person name="Han C."/>
            <person name="Goodwin L."/>
            <person name="Chen A."/>
            <person name="Palaniappan K."/>
            <person name="Land M."/>
            <person name="Hauser L."/>
            <person name="Chang Y.J."/>
            <person name="Jeffries C.D."/>
            <person name="Brambilla E.M."/>
            <person name="Kopitz M."/>
            <person name="Rohde M."/>
            <person name="Goker M."/>
            <person name="Tindall B.J."/>
            <person name="Detter J.C."/>
            <person name="Woyke T."/>
            <person name="Bristow J."/>
            <person name="Eisen J.A."/>
            <person name="Markowitz V."/>
            <person name="Hugenholtz P."/>
            <person name="Klenk H.P."/>
            <person name="Kyrpides N.C."/>
        </authorList>
    </citation>
    <scope>NUCLEOTIDE SEQUENCE [LARGE SCALE GENOMIC DNA]</scope>
    <source>
        <strain evidence="4">ATCC 43766 / DSM 16922 / JCM 21250 / NBRC 16016 / NCTC 11634 / CL345/78</strain>
    </source>
</reference>
<gene>
    <name evidence="3" type="ordered locus">Weevi_1700</name>
</gene>
<dbReference type="KEGG" id="wvi:Weevi_1700"/>
<dbReference type="Proteomes" id="UP000008641">
    <property type="component" value="Chromosome"/>
</dbReference>
<dbReference type="eggNOG" id="COG3637">
    <property type="taxonomic scope" value="Bacteria"/>
</dbReference>
<dbReference type="STRING" id="865938.Weevi_1700"/>
<feature type="signal peptide" evidence="1">
    <location>
        <begin position="1"/>
        <end position="23"/>
    </location>
</feature>
<evidence type="ECO:0000259" key="2">
    <source>
        <dbReference type="Pfam" id="PF13568"/>
    </source>
</evidence>
<evidence type="ECO:0000313" key="3">
    <source>
        <dbReference type="EMBL" id="ADX68393.1"/>
    </source>
</evidence>
<feature type="domain" description="Outer membrane protein beta-barrel" evidence="2">
    <location>
        <begin position="25"/>
        <end position="177"/>
    </location>
</feature>
<dbReference type="Pfam" id="PF13568">
    <property type="entry name" value="OMP_b-brl_2"/>
    <property type="match status" value="1"/>
</dbReference>
<dbReference type="EMBL" id="CP002455">
    <property type="protein sequence ID" value="ADX68393.1"/>
    <property type="molecule type" value="Genomic_DNA"/>
</dbReference>
<dbReference type="InterPro" id="IPR011250">
    <property type="entry name" value="OMP/PagP_B-barrel"/>
</dbReference>
<protein>
    <recommendedName>
        <fullName evidence="2">Outer membrane protein beta-barrel domain-containing protein</fullName>
    </recommendedName>
</protein>
<keyword evidence="4" id="KW-1185">Reference proteome</keyword>
<keyword evidence="1" id="KW-0732">Signal</keyword>
<proteinExistence type="predicted"/>
<reference evidence="4" key="2">
    <citation type="journal article" date="2011" name="Stand. Genomic Sci.">
        <title>Complete genome sequence of Weeksella virosa type strain (9751T).</title>
        <authorList>
            <person name="Lang E."/>
            <person name="Teshima H."/>
            <person name="Lucas S."/>
            <person name="Lapidus A."/>
            <person name="Hammon N."/>
            <person name="Deshpande S."/>
            <person name="Nolan M."/>
            <person name="Cheng J."/>
            <person name="Pitluck S."/>
            <person name="Liolios K."/>
            <person name="Pagani I."/>
            <person name="Mikhailova N."/>
            <person name="Ivanova N."/>
            <person name="Mavromatis K."/>
            <person name="Pati A."/>
            <person name="Tapia R."/>
            <person name="Han C."/>
            <person name="Goodwin L."/>
            <person name="Chen A."/>
            <person name="Palaniappan K."/>
            <person name="Land M."/>
            <person name="Hauser L."/>
            <person name="Chang Y."/>
            <person name="Jeffries C."/>
            <person name="Brambilla E."/>
            <person name="Kopitz M."/>
            <person name="Rohde M."/>
            <person name="Goker M."/>
            <person name="Tindall B."/>
            <person name="Detter J."/>
            <person name="Woyke T."/>
            <person name="Bristow J."/>
            <person name="Eisen J."/>
            <person name="Markowitz V."/>
            <person name="Hugenholtz P."/>
            <person name="Klenk H."/>
            <person name="Kyrpides N."/>
        </authorList>
    </citation>
    <scope>NUCLEOTIDE SEQUENCE [LARGE SCALE GENOMIC DNA]</scope>
    <source>
        <strain evidence="4">ATCC 43766 / DSM 16922 / JCM 21250 / NBRC 16016 / NCTC 11634 / CL345/78</strain>
    </source>
</reference>
<feature type="chain" id="PRO_5003257738" description="Outer membrane protein beta-barrel domain-containing protein" evidence="1">
    <location>
        <begin position="24"/>
        <end position="201"/>
    </location>
</feature>
<dbReference type="RefSeq" id="WP_013598782.1">
    <property type="nucleotide sequence ID" value="NC_015144.1"/>
</dbReference>
<name>F0NZW9_WEEVC</name>
<sequence>MKNILKKASLLTLVFLAFQHVDAQISYGVKAGAGASNTTVIHGISETRFGFTGGGFVEIPLTYKNNLHYLQLEVLYANEGEYSKFTENGKKYKAFLNYINIPVMYKYYFDDQDSDFFIEAGPQVGFLVSKNFDEKGPEIVAGTENKFDLAFNLGVGYSYLRKYEANLRYGYGLSDTYKTFGDSGTGVNRSSLFSLQFAYKF</sequence>
<organism evidence="3 4">
    <name type="scientific">Weeksella virosa (strain ATCC 43766 / DSM 16922 / JCM 21250 / CCUG 30538 / CDC 9751 / IAM 14551 / NBRC 16016 / NCTC 11634 / CL345/78)</name>
    <dbReference type="NCBI Taxonomy" id="865938"/>
    <lineage>
        <taxon>Bacteria</taxon>
        <taxon>Pseudomonadati</taxon>
        <taxon>Bacteroidota</taxon>
        <taxon>Flavobacteriia</taxon>
        <taxon>Flavobacteriales</taxon>
        <taxon>Weeksellaceae</taxon>
        <taxon>Weeksella</taxon>
    </lineage>
</organism>
<evidence type="ECO:0000313" key="4">
    <source>
        <dbReference type="Proteomes" id="UP000008641"/>
    </source>
</evidence>
<dbReference type="HOGENOM" id="CLU_082049_4_2_10"/>
<dbReference type="OrthoDB" id="947434at2"/>
<dbReference type="SUPFAM" id="SSF56925">
    <property type="entry name" value="OMPA-like"/>
    <property type="match status" value="1"/>
</dbReference>
<accession>F0NZW9</accession>
<dbReference type="InterPro" id="IPR025665">
    <property type="entry name" value="Beta-barrel_OMP_2"/>
</dbReference>
<dbReference type="AlphaFoldDB" id="F0NZW9"/>